<dbReference type="Proteomes" id="UP000230238">
    <property type="component" value="Unassembled WGS sequence"/>
</dbReference>
<proteinExistence type="inferred from homology"/>
<comment type="caution">
    <text evidence="3">The sequence shown here is derived from an EMBL/GenBank/DDBJ whole genome shotgun (WGS) entry which is preliminary data.</text>
</comment>
<dbReference type="Pfam" id="PF01541">
    <property type="entry name" value="GIY-YIG"/>
    <property type="match status" value="1"/>
</dbReference>
<dbReference type="PANTHER" id="PTHR34477:SF1">
    <property type="entry name" value="UPF0213 PROTEIN YHBQ"/>
    <property type="match status" value="1"/>
</dbReference>
<dbReference type="SUPFAM" id="SSF82771">
    <property type="entry name" value="GIY-YIG endonuclease"/>
    <property type="match status" value="1"/>
</dbReference>
<dbReference type="Gene3D" id="3.40.1440.10">
    <property type="entry name" value="GIY-YIG endonuclease"/>
    <property type="match status" value="1"/>
</dbReference>
<reference evidence="4" key="1">
    <citation type="submission" date="2017-09" db="EMBL/GenBank/DDBJ databases">
        <title>Depth-based differentiation of microbial function through sediment-hosted aquifers and enrichment of novel symbionts in the deep terrestrial subsurface.</title>
        <authorList>
            <person name="Probst A.J."/>
            <person name="Ladd B."/>
            <person name="Jarett J.K."/>
            <person name="Geller-Mcgrath D.E."/>
            <person name="Sieber C.M.K."/>
            <person name="Emerson J.B."/>
            <person name="Anantharaman K."/>
            <person name="Thomas B.C."/>
            <person name="Malmstrom R."/>
            <person name="Stieglmeier M."/>
            <person name="Klingl A."/>
            <person name="Woyke T."/>
            <person name="Ryan C.M."/>
            <person name="Banfield J.F."/>
        </authorList>
    </citation>
    <scope>NUCLEOTIDE SEQUENCE [LARGE SCALE GENOMIC DNA]</scope>
</reference>
<dbReference type="InterPro" id="IPR035901">
    <property type="entry name" value="GIY-YIG_endonuc_sf"/>
</dbReference>
<dbReference type="InterPro" id="IPR000305">
    <property type="entry name" value="GIY-YIG_endonuc"/>
</dbReference>
<evidence type="ECO:0000256" key="1">
    <source>
        <dbReference type="ARBA" id="ARBA00007435"/>
    </source>
</evidence>
<name>A0A2M7RHM4_9BACT</name>
<evidence type="ECO:0000259" key="2">
    <source>
        <dbReference type="PROSITE" id="PS50164"/>
    </source>
</evidence>
<protein>
    <recommendedName>
        <fullName evidence="2">GIY-YIG domain-containing protein</fullName>
    </recommendedName>
</protein>
<dbReference type="PROSITE" id="PS50164">
    <property type="entry name" value="GIY_YIG"/>
    <property type="match status" value="1"/>
</dbReference>
<sequence length="87" mass="10500">MKGYVYILKDRRNKFYIGSTTNLKRRLYQHSKSYTPTTHRMQKPTLVLVQECPTLKIARNIERKIKKLKCKDYIEKMIKDGYIKMTI</sequence>
<comment type="similarity">
    <text evidence="1">Belongs to the UPF0213 family.</text>
</comment>
<dbReference type="AlphaFoldDB" id="A0A2M7RHM4"/>
<evidence type="ECO:0000313" key="3">
    <source>
        <dbReference type="EMBL" id="PIY96001.1"/>
    </source>
</evidence>
<gene>
    <name evidence="3" type="ORF">COY65_01815</name>
</gene>
<dbReference type="EMBL" id="PFME01000025">
    <property type="protein sequence ID" value="PIY96001.1"/>
    <property type="molecule type" value="Genomic_DNA"/>
</dbReference>
<feature type="domain" description="GIY-YIG" evidence="2">
    <location>
        <begin position="1"/>
        <end position="76"/>
    </location>
</feature>
<dbReference type="PANTHER" id="PTHR34477">
    <property type="entry name" value="UPF0213 PROTEIN YHBQ"/>
    <property type="match status" value="1"/>
</dbReference>
<evidence type="ECO:0000313" key="4">
    <source>
        <dbReference type="Proteomes" id="UP000230238"/>
    </source>
</evidence>
<dbReference type="InterPro" id="IPR050190">
    <property type="entry name" value="UPF0213_domain"/>
</dbReference>
<organism evidence="3 4">
    <name type="scientific">Candidatus Jorgensenbacteria bacterium CG_4_10_14_0_8_um_filter_39_13</name>
    <dbReference type="NCBI Taxonomy" id="1974589"/>
    <lineage>
        <taxon>Bacteria</taxon>
        <taxon>Candidatus Joergenseniibacteriota</taxon>
    </lineage>
</organism>
<dbReference type="SMART" id="SM00465">
    <property type="entry name" value="GIYc"/>
    <property type="match status" value="1"/>
</dbReference>
<accession>A0A2M7RHM4</accession>